<keyword evidence="2" id="KW-0347">Helicase</keyword>
<dbReference type="EMBL" id="RXIH01000025">
    <property type="protein sequence ID" value="RZN56333.1"/>
    <property type="molecule type" value="Genomic_DNA"/>
</dbReference>
<dbReference type="SUPFAM" id="SSF89550">
    <property type="entry name" value="PHP domain-like"/>
    <property type="match status" value="1"/>
</dbReference>
<dbReference type="Gene3D" id="3.20.20.140">
    <property type="entry name" value="Metal-dependent hydrolases"/>
    <property type="match status" value="1"/>
</dbReference>
<dbReference type="PANTHER" id="PTHR40084:SF1">
    <property type="entry name" value="PHOSPHOTRANSFERASE"/>
    <property type="match status" value="1"/>
</dbReference>
<reference evidence="1 3" key="2">
    <citation type="journal article" date="2019" name="Nat. Microbiol.">
        <title>Wide diversity of methane and short-chain alkane metabolisms in uncultured archaea.</title>
        <authorList>
            <person name="Borrel G."/>
            <person name="Adam P.S."/>
            <person name="McKay L.J."/>
            <person name="Chen L.X."/>
            <person name="Sierra-Garcia I.N."/>
            <person name="Sieber C.M."/>
            <person name="Letourneur Q."/>
            <person name="Ghozlane A."/>
            <person name="Andersen G.L."/>
            <person name="Li W.J."/>
            <person name="Hallam S.J."/>
            <person name="Muyzer G."/>
            <person name="de Oliveira V.M."/>
            <person name="Inskeep W.P."/>
            <person name="Banfield J.F."/>
            <person name="Gribaldo S."/>
        </authorList>
    </citation>
    <scope>NUCLEOTIDE SEQUENCE [LARGE SCALE GENOMIC DNA]</scope>
    <source>
        <strain evidence="1">Verst-YHS</strain>
    </source>
</reference>
<organism evidence="2 4">
    <name type="scientific">Thermoproteota archaeon</name>
    <dbReference type="NCBI Taxonomy" id="2056631"/>
    <lineage>
        <taxon>Archaea</taxon>
        <taxon>Thermoproteota</taxon>
    </lineage>
</organism>
<accession>A0A523BGK9</accession>
<protein>
    <submittedName>
        <fullName evidence="2">DNA helicase UvrD</fullName>
    </submittedName>
</protein>
<dbReference type="Proteomes" id="UP000316080">
    <property type="component" value="Unassembled WGS sequence"/>
</dbReference>
<keyword evidence="2" id="KW-0378">Hydrolase</keyword>
<dbReference type="GO" id="GO:0004386">
    <property type="term" value="F:helicase activity"/>
    <property type="evidence" value="ECO:0007669"/>
    <property type="project" value="UniProtKB-KW"/>
</dbReference>
<dbReference type="Proteomes" id="UP000317265">
    <property type="component" value="Unassembled WGS sequence"/>
</dbReference>
<comment type="caution">
    <text evidence="2">The sequence shown here is derived from an EMBL/GenBank/DDBJ whole genome shotgun (WGS) entry which is preliminary data.</text>
</comment>
<keyword evidence="2" id="KW-0067">ATP-binding</keyword>
<evidence type="ECO:0000313" key="4">
    <source>
        <dbReference type="Proteomes" id="UP000317265"/>
    </source>
</evidence>
<dbReference type="AlphaFoldDB" id="A0A523BGK9"/>
<dbReference type="CDD" id="cd19067">
    <property type="entry name" value="PfuEndoQ-like"/>
    <property type="match status" value="1"/>
</dbReference>
<gene>
    <name evidence="2" type="ORF">DSO09_01295</name>
    <name evidence="1" type="ORF">EF809_02875</name>
</gene>
<proteinExistence type="predicted"/>
<keyword evidence="2" id="KW-0547">Nucleotide-binding</keyword>
<name>A0A523BGK9_9CREN</name>
<dbReference type="PANTHER" id="PTHR40084">
    <property type="entry name" value="PHOSPHOHYDROLASE, PHP FAMILY"/>
    <property type="match status" value="1"/>
</dbReference>
<sequence>MKIVVDLHIHSCYSRASSEDMRFQNIDRIASMKGIDIVGTGDFTYPKWREEMKKLIEENGLYRLEEGKTRFIISGEVCTTFKYKGKTRRIHHLIILPSIEVAEELSNRLSVYGDLKSDGRPNLSMTGAQLVEEVMEFGEDCMVIPAHIWTPWFSLFGDRGGVDSIEECYEDQTPHIYAIETGLSSDPPMNWRVSALDSYTLVSNSDSHSLLKIGREANIIEVKELSYNEIIKTIMFNKCKIETIEVDPAYGKYHWTGHRKCGVSFPPKEAKKLKGICPVCGKKMTKGVAERVEELADREEGEGPKDKQNFLRILPLIDLISVVLKKESFSNEVQKKYWEIVNEFGSELKVLLEEPEDNLKKVCGKELTELIMMNRRNDIKIIPGYDGKYGEIKVNFLIRRKSLEDYIKEGR</sequence>
<evidence type="ECO:0000313" key="3">
    <source>
        <dbReference type="Proteomes" id="UP000316080"/>
    </source>
</evidence>
<evidence type="ECO:0000313" key="2">
    <source>
        <dbReference type="EMBL" id="TDA39992.1"/>
    </source>
</evidence>
<dbReference type="EMBL" id="QNVI01000016">
    <property type="protein sequence ID" value="TDA39992.1"/>
    <property type="molecule type" value="Genomic_DNA"/>
</dbReference>
<evidence type="ECO:0000313" key="1">
    <source>
        <dbReference type="EMBL" id="RZN56333.1"/>
    </source>
</evidence>
<reference evidence="2 4" key="1">
    <citation type="journal article" date="2019" name="Nat. Microbiol.">
        <title>Expanding anaerobic alkane metabolism in the domain of Archaea.</title>
        <authorList>
            <person name="Wang Y."/>
            <person name="Wegener G."/>
            <person name="Hou J."/>
            <person name="Wang F."/>
            <person name="Xiao X."/>
        </authorList>
    </citation>
    <scope>NUCLEOTIDE SEQUENCE [LARGE SCALE GENOMIC DNA]</scope>
    <source>
        <strain evidence="2">WYZ-LMO11</strain>
    </source>
</reference>
<dbReference type="InterPro" id="IPR016195">
    <property type="entry name" value="Pol/histidinol_Pase-like"/>
</dbReference>